<dbReference type="FunFam" id="3.20.20.70:FF:000024">
    <property type="entry name" value="Indole-3-glycerol phosphate synthase"/>
    <property type="match status" value="1"/>
</dbReference>
<evidence type="ECO:0000256" key="3">
    <source>
        <dbReference type="ARBA" id="ARBA00008737"/>
    </source>
</evidence>
<dbReference type="GO" id="GO:0000162">
    <property type="term" value="P:L-tryptophan biosynthetic process"/>
    <property type="evidence" value="ECO:0007669"/>
    <property type="project" value="UniProtKB-UniRule"/>
</dbReference>
<evidence type="ECO:0000256" key="6">
    <source>
        <dbReference type="ARBA" id="ARBA00022822"/>
    </source>
</evidence>
<dbReference type="AlphaFoldDB" id="A0A1H8X234"/>
<dbReference type="RefSeq" id="WP_091749070.1">
    <property type="nucleotide sequence ID" value="NZ_FODY01000019.1"/>
</dbReference>
<keyword evidence="7 9" id="KW-0057">Aromatic amino acid biosynthesis</keyword>
<dbReference type="OrthoDB" id="9804217at2"/>
<dbReference type="SUPFAM" id="SSF51366">
    <property type="entry name" value="Ribulose-phoshate binding barrel"/>
    <property type="match status" value="1"/>
</dbReference>
<dbReference type="UniPathway" id="UPA00035">
    <property type="reaction ID" value="UER00043"/>
</dbReference>
<dbReference type="InterPro" id="IPR045186">
    <property type="entry name" value="Indole-3-glycerol_P_synth"/>
</dbReference>
<dbReference type="PANTHER" id="PTHR22854:SF2">
    <property type="entry name" value="INDOLE-3-GLYCEROL-PHOSPHATE SYNTHASE"/>
    <property type="match status" value="1"/>
</dbReference>
<comment type="pathway">
    <text evidence="2 9">Amino-acid biosynthesis; L-tryptophan biosynthesis; L-tryptophan from chorismate: step 4/5.</text>
</comment>
<proteinExistence type="inferred from homology"/>
<keyword evidence="4 9" id="KW-0028">Amino-acid biosynthesis</keyword>
<sequence length="260" mass="28481">MNILEKIAHKTRERIRAQKSQVSLAALCAQAEAMEPGRSFPFERALRQEGLSFICEIKKASPSKGIIAEDFPYLNIAREYEAAGAAAISCLTEPYWFQGSDVYLKEIVQAVSIPVLRKDFTIDRYMIYEAKILGAAAILLICSILSDAELIGYHALAESLGLSVLVEAHDAEEVRRAVAAGARIIGVNNRDLKTFVVDVENSIRLRSIAPADCVFVSESGIRTAKDIARLYQNGTDAVLIGETLMRSPDKKAALHTLRGA</sequence>
<dbReference type="EC" id="4.1.1.48" evidence="9"/>
<dbReference type="Pfam" id="PF00218">
    <property type="entry name" value="IGPS"/>
    <property type="match status" value="1"/>
</dbReference>
<keyword evidence="8 9" id="KW-0456">Lyase</keyword>
<evidence type="ECO:0000256" key="8">
    <source>
        <dbReference type="ARBA" id="ARBA00023239"/>
    </source>
</evidence>
<dbReference type="CDD" id="cd00331">
    <property type="entry name" value="IGPS"/>
    <property type="match status" value="1"/>
</dbReference>
<name>A0A1H8X234_9FIRM</name>
<dbReference type="HAMAP" id="MF_00134_B">
    <property type="entry name" value="IGPS_B"/>
    <property type="match status" value="1"/>
</dbReference>
<dbReference type="Gene3D" id="3.20.20.70">
    <property type="entry name" value="Aldolase class I"/>
    <property type="match status" value="1"/>
</dbReference>
<protein>
    <recommendedName>
        <fullName evidence="9">Indole-3-glycerol phosphate synthase</fullName>
        <shortName evidence="9">IGPS</shortName>
        <ecNumber evidence="9">4.1.1.48</ecNumber>
    </recommendedName>
</protein>
<evidence type="ECO:0000313" key="12">
    <source>
        <dbReference type="Proteomes" id="UP000198847"/>
    </source>
</evidence>
<evidence type="ECO:0000256" key="5">
    <source>
        <dbReference type="ARBA" id="ARBA00022793"/>
    </source>
</evidence>
<evidence type="ECO:0000313" key="11">
    <source>
        <dbReference type="EMBL" id="SEP33926.1"/>
    </source>
</evidence>
<dbReference type="GO" id="GO:0004640">
    <property type="term" value="F:phosphoribosylanthranilate isomerase activity"/>
    <property type="evidence" value="ECO:0007669"/>
    <property type="project" value="TreeGrafter"/>
</dbReference>
<gene>
    <name evidence="9" type="primary">trpC</name>
    <name evidence="11" type="ORF">SAMN04490178_11987</name>
</gene>
<evidence type="ECO:0000256" key="2">
    <source>
        <dbReference type="ARBA" id="ARBA00004696"/>
    </source>
</evidence>
<dbReference type="STRING" id="112903.SAMN04490178_11987"/>
<dbReference type="InterPro" id="IPR011060">
    <property type="entry name" value="RibuloseP-bd_barrel"/>
</dbReference>
<dbReference type="InterPro" id="IPR013785">
    <property type="entry name" value="Aldolase_TIM"/>
</dbReference>
<comment type="catalytic activity">
    <reaction evidence="1 9">
        <text>1-(2-carboxyphenylamino)-1-deoxy-D-ribulose 5-phosphate + H(+) = (1S,2R)-1-C-(indol-3-yl)glycerol 3-phosphate + CO2 + H2O</text>
        <dbReference type="Rhea" id="RHEA:23476"/>
        <dbReference type="ChEBI" id="CHEBI:15377"/>
        <dbReference type="ChEBI" id="CHEBI:15378"/>
        <dbReference type="ChEBI" id="CHEBI:16526"/>
        <dbReference type="ChEBI" id="CHEBI:58613"/>
        <dbReference type="ChEBI" id="CHEBI:58866"/>
        <dbReference type="EC" id="4.1.1.48"/>
    </reaction>
</comment>
<reference evidence="11 12" key="1">
    <citation type="submission" date="2016-10" db="EMBL/GenBank/DDBJ databases">
        <authorList>
            <person name="de Groot N.N."/>
        </authorList>
    </citation>
    <scope>NUCLEOTIDE SEQUENCE [LARGE SCALE GENOMIC DNA]</scope>
    <source>
        <strain evidence="11 12">DSM 13305</strain>
    </source>
</reference>
<dbReference type="PROSITE" id="PS00614">
    <property type="entry name" value="IGPS"/>
    <property type="match status" value="1"/>
</dbReference>
<dbReference type="PANTHER" id="PTHR22854">
    <property type="entry name" value="TRYPTOPHAN BIOSYNTHESIS PROTEIN"/>
    <property type="match status" value="1"/>
</dbReference>
<evidence type="ECO:0000256" key="1">
    <source>
        <dbReference type="ARBA" id="ARBA00001633"/>
    </source>
</evidence>
<evidence type="ECO:0000256" key="9">
    <source>
        <dbReference type="HAMAP-Rule" id="MF_00134"/>
    </source>
</evidence>
<dbReference type="Proteomes" id="UP000198847">
    <property type="component" value="Unassembled WGS sequence"/>
</dbReference>
<comment type="similarity">
    <text evidence="3 9">Belongs to the TrpC family.</text>
</comment>
<keyword evidence="5 9" id="KW-0210">Decarboxylase</keyword>
<organism evidence="11 12">
    <name type="scientific">Propionispora vibrioides</name>
    <dbReference type="NCBI Taxonomy" id="112903"/>
    <lineage>
        <taxon>Bacteria</taxon>
        <taxon>Bacillati</taxon>
        <taxon>Bacillota</taxon>
        <taxon>Negativicutes</taxon>
        <taxon>Selenomonadales</taxon>
        <taxon>Sporomusaceae</taxon>
        <taxon>Propionispora</taxon>
    </lineage>
</organism>
<evidence type="ECO:0000256" key="4">
    <source>
        <dbReference type="ARBA" id="ARBA00022605"/>
    </source>
</evidence>
<dbReference type="InterPro" id="IPR013798">
    <property type="entry name" value="Indole-3-glycerol_P_synth_dom"/>
</dbReference>
<accession>A0A1H8X234</accession>
<evidence type="ECO:0000259" key="10">
    <source>
        <dbReference type="Pfam" id="PF00218"/>
    </source>
</evidence>
<keyword evidence="6 9" id="KW-0822">Tryptophan biosynthesis</keyword>
<dbReference type="NCBIfam" id="NF001377">
    <property type="entry name" value="PRK00278.2-4"/>
    <property type="match status" value="1"/>
</dbReference>
<dbReference type="EMBL" id="FODY01000019">
    <property type="protein sequence ID" value="SEP33926.1"/>
    <property type="molecule type" value="Genomic_DNA"/>
</dbReference>
<dbReference type="InterPro" id="IPR001468">
    <property type="entry name" value="Indole-3-GlycerolPSynthase_CS"/>
</dbReference>
<evidence type="ECO:0000256" key="7">
    <source>
        <dbReference type="ARBA" id="ARBA00023141"/>
    </source>
</evidence>
<feature type="domain" description="Indole-3-glycerol phosphate synthase" evidence="10">
    <location>
        <begin position="4"/>
        <end position="257"/>
    </location>
</feature>
<keyword evidence="12" id="KW-1185">Reference proteome</keyword>
<dbReference type="GO" id="GO:0004425">
    <property type="term" value="F:indole-3-glycerol-phosphate synthase activity"/>
    <property type="evidence" value="ECO:0007669"/>
    <property type="project" value="UniProtKB-UniRule"/>
</dbReference>